<keyword evidence="5" id="KW-1185">Reference proteome</keyword>
<dbReference type="CDD" id="cd06464">
    <property type="entry name" value="ACD_sHsps-like"/>
    <property type="match status" value="1"/>
</dbReference>
<dbReference type="RefSeq" id="WP_078920606.1">
    <property type="nucleotide sequence ID" value="NZ_FUYB01000001.1"/>
</dbReference>
<evidence type="ECO:0000313" key="5">
    <source>
        <dbReference type="Proteomes" id="UP000190460"/>
    </source>
</evidence>
<dbReference type="Proteomes" id="UP000190460">
    <property type="component" value="Unassembled WGS sequence"/>
</dbReference>
<sequence length="146" mass="16568">MYNTLFNFSDDLFSELEQWQRQLVGRNIVSNIRPVARGSFPAINLGSTPSSVEVYAFVPGVEAKSLDIQIDKNLLTLQGERTLALPKEDNKLTVYAQERFSGKFKRVITLPDDVDVSKVNASYKDGVLHISIQRREEAQPKRIEIQ</sequence>
<evidence type="ECO:0000256" key="1">
    <source>
        <dbReference type="PROSITE-ProRule" id="PRU00285"/>
    </source>
</evidence>
<dbReference type="STRING" id="92487.SAMN02745130_00086"/>
<dbReference type="Gene3D" id="2.60.40.790">
    <property type="match status" value="1"/>
</dbReference>
<dbReference type="Pfam" id="PF00011">
    <property type="entry name" value="HSP20"/>
    <property type="match status" value="1"/>
</dbReference>
<protein>
    <submittedName>
        <fullName evidence="4">HSP20 family protein</fullName>
    </submittedName>
</protein>
<name>A0A1T4VT46_9GAMM</name>
<comment type="similarity">
    <text evidence="1 2">Belongs to the small heat shock protein (HSP20) family.</text>
</comment>
<dbReference type="InterPro" id="IPR031107">
    <property type="entry name" value="Small_HSP"/>
</dbReference>
<dbReference type="EMBL" id="FUYB01000001">
    <property type="protein sequence ID" value="SKA67681.1"/>
    <property type="molecule type" value="Genomic_DNA"/>
</dbReference>
<reference evidence="4 5" key="1">
    <citation type="submission" date="2017-02" db="EMBL/GenBank/DDBJ databases">
        <authorList>
            <person name="Peterson S.W."/>
        </authorList>
    </citation>
    <scope>NUCLEOTIDE SEQUENCE [LARGE SCALE GENOMIC DNA]</scope>
    <source>
        <strain evidence="4 5">ATCC 49788</strain>
    </source>
</reference>
<accession>A0A1T4VT46</accession>
<evidence type="ECO:0000313" key="4">
    <source>
        <dbReference type="EMBL" id="SKA67681.1"/>
    </source>
</evidence>
<dbReference type="AlphaFoldDB" id="A0A1T4VT46"/>
<dbReference type="InterPro" id="IPR008978">
    <property type="entry name" value="HSP20-like_chaperone"/>
</dbReference>
<evidence type="ECO:0000259" key="3">
    <source>
        <dbReference type="PROSITE" id="PS01031"/>
    </source>
</evidence>
<organism evidence="4 5">
    <name type="scientific">Thiothrix eikelboomii</name>
    <dbReference type="NCBI Taxonomy" id="92487"/>
    <lineage>
        <taxon>Bacteria</taxon>
        <taxon>Pseudomonadati</taxon>
        <taxon>Pseudomonadota</taxon>
        <taxon>Gammaproteobacteria</taxon>
        <taxon>Thiotrichales</taxon>
        <taxon>Thiotrichaceae</taxon>
        <taxon>Thiothrix</taxon>
    </lineage>
</organism>
<dbReference type="PROSITE" id="PS01031">
    <property type="entry name" value="SHSP"/>
    <property type="match status" value="1"/>
</dbReference>
<gene>
    <name evidence="4" type="ORF">SAMN02745130_00086</name>
</gene>
<proteinExistence type="inferred from homology"/>
<dbReference type="SUPFAM" id="SSF49764">
    <property type="entry name" value="HSP20-like chaperones"/>
    <property type="match status" value="1"/>
</dbReference>
<dbReference type="InterPro" id="IPR002068">
    <property type="entry name" value="A-crystallin/Hsp20_dom"/>
</dbReference>
<evidence type="ECO:0000256" key="2">
    <source>
        <dbReference type="RuleBase" id="RU003616"/>
    </source>
</evidence>
<dbReference type="PANTHER" id="PTHR11527">
    <property type="entry name" value="HEAT-SHOCK PROTEIN 20 FAMILY MEMBER"/>
    <property type="match status" value="1"/>
</dbReference>
<feature type="domain" description="SHSP" evidence="3">
    <location>
        <begin position="34"/>
        <end position="146"/>
    </location>
</feature>
<dbReference type="OrthoDB" id="9792695at2"/>